<evidence type="ECO:0000256" key="1">
    <source>
        <dbReference type="SAM" id="Phobius"/>
    </source>
</evidence>
<dbReference type="AlphaFoldDB" id="A0A2C9UJL5"/>
<name>A0A2C9UJL5_MANES</name>
<keyword evidence="1" id="KW-1133">Transmembrane helix</keyword>
<feature type="transmembrane region" description="Helical" evidence="1">
    <location>
        <begin position="49"/>
        <end position="73"/>
    </location>
</feature>
<sequence length="79" mass="9410">MVAFVTLKSLFVTETVFLPVGWTFFLALYPKFPSCQFFYLLDFLPGPCYYLIWNITWLVMGESFWNYTLTLLVKRANLY</sequence>
<evidence type="ECO:0000313" key="2">
    <source>
        <dbReference type="EMBL" id="OAY31115.1"/>
    </source>
</evidence>
<reference evidence="2" key="1">
    <citation type="submission" date="2016-02" db="EMBL/GenBank/DDBJ databases">
        <title>WGS assembly of Manihot esculenta.</title>
        <authorList>
            <person name="Bredeson J.V."/>
            <person name="Prochnik S.E."/>
            <person name="Lyons J.B."/>
            <person name="Schmutz J."/>
            <person name="Grimwood J."/>
            <person name="Vrebalov J."/>
            <person name="Bart R.S."/>
            <person name="Amuge T."/>
            <person name="Ferguson M.E."/>
            <person name="Green R."/>
            <person name="Putnam N."/>
            <person name="Stites J."/>
            <person name="Rounsley S."/>
            <person name="Rokhsar D.S."/>
        </authorList>
    </citation>
    <scope>NUCLEOTIDE SEQUENCE [LARGE SCALE GENOMIC DNA]</scope>
    <source>
        <tissue evidence="2">Leaf</tissue>
    </source>
</reference>
<keyword evidence="1" id="KW-0812">Transmembrane</keyword>
<gene>
    <name evidence="2" type="ORF">MANES_14G084700</name>
</gene>
<keyword evidence="1" id="KW-0472">Membrane</keyword>
<proteinExistence type="predicted"/>
<dbReference type="EMBL" id="CM004400">
    <property type="protein sequence ID" value="OAY31115.1"/>
    <property type="molecule type" value="Genomic_DNA"/>
</dbReference>
<feature type="transmembrane region" description="Helical" evidence="1">
    <location>
        <begin position="7"/>
        <end position="29"/>
    </location>
</feature>
<organism evidence="2">
    <name type="scientific">Manihot esculenta</name>
    <name type="common">Cassava</name>
    <name type="synonym">Jatropha manihot</name>
    <dbReference type="NCBI Taxonomy" id="3983"/>
    <lineage>
        <taxon>Eukaryota</taxon>
        <taxon>Viridiplantae</taxon>
        <taxon>Streptophyta</taxon>
        <taxon>Embryophyta</taxon>
        <taxon>Tracheophyta</taxon>
        <taxon>Spermatophyta</taxon>
        <taxon>Magnoliopsida</taxon>
        <taxon>eudicotyledons</taxon>
        <taxon>Gunneridae</taxon>
        <taxon>Pentapetalae</taxon>
        <taxon>rosids</taxon>
        <taxon>fabids</taxon>
        <taxon>Malpighiales</taxon>
        <taxon>Euphorbiaceae</taxon>
        <taxon>Crotonoideae</taxon>
        <taxon>Manihoteae</taxon>
        <taxon>Manihot</taxon>
    </lineage>
</organism>
<accession>A0A2C9UJL5</accession>
<protein>
    <submittedName>
        <fullName evidence="2">Uncharacterized protein</fullName>
    </submittedName>
</protein>